<dbReference type="Proteomes" id="UP000827986">
    <property type="component" value="Unassembled WGS sequence"/>
</dbReference>
<keyword evidence="2" id="KW-1185">Reference proteome</keyword>
<accession>A0A9D3WNU6</accession>
<proteinExistence type="predicted"/>
<comment type="caution">
    <text evidence="1">The sequence shown here is derived from an EMBL/GenBank/DDBJ whole genome shotgun (WGS) entry which is preliminary data.</text>
</comment>
<evidence type="ECO:0000313" key="1">
    <source>
        <dbReference type="EMBL" id="KAH1165247.1"/>
    </source>
</evidence>
<evidence type="ECO:0000313" key="2">
    <source>
        <dbReference type="Proteomes" id="UP000827986"/>
    </source>
</evidence>
<gene>
    <name evidence="1" type="ORF">KIL84_022806</name>
</gene>
<organism evidence="1 2">
    <name type="scientific">Mauremys mutica</name>
    <name type="common">yellowpond turtle</name>
    <dbReference type="NCBI Taxonomy" id="74926"/>
    <lineage>
        <taxon>Eukaryota</taxon>
        <taxon>Metazoa</taxon>
        <taxon>Chordata</taxon>
        <taxon>Craniata</taxon>
        <taxon>Vertebrata</taxon>
        <taxon>Euteleostomi</taxon>
        <taxon>Archelosauria</taxon>
        <taxon>Testudinata</taxon>
        <taxon>Testudines</taxon>
        <taxon>Cryptodira</taxon>
        <taxon>Durocryptodira</taxon>
        <taxon>Testudinoidea</taxon>
        <taxon>Geoemydidae</taxon>
        <taxon>Geoemydinae</taxon>
        <taxon>Mauremys</taxon>
    </lineage>
</organism>
<name>A0A9D3WNU6_9SAUR</name>
<dbReference type="AlphaFoldDB" id="A0A9D3WNU6"/>
<protein>
    <submittedName>
        <fullName evidence="1">Uncharacterized protein</fullName>
    </submittedName>
</protein>
<reference evidence="1" key="1">
    <citation type="submission" date="2021-09" db="EMBL/GenBank/DDBJ databases">
        <title>The genome of Mauremys mutica provides insights into the evolution of semi-aquatic lifestyle.</title>
        <authorList>
            <person name="Gong S."/>
            <person name="Gao Y."/>
        </authorList>
    </citation>
    <scope>NUCLEOTIDE SEQUENCE</scope>
    <source>
        <strain evidence="1">MM-2020</strain>
        <tissue evidence="1">Muscle</tissue>
    </source>
</reference>
<dbReference type="EMBL" id="JAHDVG010000488">
    <property type="protein sequence ID" value="KAH1165247.1"/>
    <property type="molecule type" value="Genomic_DNA"/>
</dbReference>
<sequence>MKMLTHSAASLDQCAAHTTVRWARSYYIFDQNSSAIIFSLTSLSEGLLEAMIHKPFTQLKAMTHKPHLVRGTFVKVCNNGNKIHYCFLFQTQVGRVYNPGARKTYLQDDEGNKKGGGTLLHDGLRFSLQKLDGWHCLVQVTKGFVPNAPNSHSLLSEEIAGRDGGTE</sequence>